<keyword evidence="2" id="KW-1185">Reference proteome</keyword>
<accession>A0A8T2JSN7</accession>
<name>A0A8T2JSN7_9PIPI</name>
<evidence type="ECO:0000313" key="1">
    <source>
        <dbReference type="EMBL" id="KAG8446430.1"/>
    </source>
</evidence>
<comment type="caution">
    <text evidence="1">The sequence shown here is derived from an EMBL/GenBank/DDBJ whole genome shotgun (WGS) entry which is preliminary data.</text>
</comment>
<reference evidence="1" key="1">
    <citation type="thesis" date="2020" institute="ProQuest LLC" country="789 East Eisenhower Parkway, Ann Arbor, MI, USA">
        <title>Comparative Genomics and Chromosome Evolution.</title>
        <authorList>
            <person name="Mudd A.B."/>
        </authorList>
    </citation>
    <scope>NUCLEOTIDE SEQUENCE</scope>
    <source>
        <strain evidence="1">Female2</strain>
        <tissue evidence="1">Blood</tissue>
    </source>
</reference>
<protein>
    <submittedName>
        <fullName evidence="1">Uncharacterized protein</fullName>
    </submittedName>
</protein>
<dbReference type="AlphaFoldDB" id="A0A8T2JSN7"/>
<evidence type="ECO:0000313" key="2">
    <source>
        <dbReference type="Proteomes" id="UP000812440"/>
    </source>
</evidence>
<gene>
    <name evidence="1" type="ORF">GDO86_014037</name>
</gene>
<sequence length="36" mass="4034">MRRGANAKTIISLKDRSLILHRRNLKSSGPDLNADD</sequence>
<organism evidence="1 2">
    <name type="scientific">Hymenochirus boettgeri</name>
    <name type="common">Congo dwarf clawed frog</name>
    <dbReference type="NCBI Taxonomy" id="247094"/>
    <lineage>
        <taxon>Eukaryota</taxon>
        <taxon>Metazoa</taxon>
        <taxon>Chordata</taxon>
        <taxon>Craniata</taxon>
        <taxon>Vertebrata</taxon>
        <taxon>Euteleostomi</taxon>
        <taxon>Amphibia</taxon>
        <taxon>Batrachia</taxon>
        <taxon>Anura</taxon>
        <taxon>Pipoidea</taxon>
        <taxon>Pipidae</taxon>
        <taxon>Pipinae</taxon>
        <taxon>Hymenochirus</taxon>
    </lineage>
</organism>
<proteinExistence type="predicted"/>
<dbReference type="Proteomes" id="UP000812440">
    <property type="component" value="Chromosome 8_10"/>
</dbReference>
<dbReference type="EMBL" id="JAACNH010000003">
    <property type="protein sequence ID" value="KAG8446430.1"/>
    <property type="molecule type" value="Genomic_DNA"/>
</dbReference>